<keyword evidence="3" id="KW-0670">Pyruvate</keyword>
<dbReference type="GO" id="GO:0016903">
    <property type="term" value="F:oxidoreductase activity, acting on the aldehyde or oxo group of donors"/>
    <property type="evidence" value="ECO:0007669"/>
    <property type="project" value="InterPro"/>
</dbReference>
<reference evidence="3" key="1">
    <citation type="journal article" date="2020" name="mSystems">
        <title>Genome- and Community-Level Interaction Insights into Carbon Utilization and Element Cycling Functions of Hydrothermarchaeota in Hydrothermal Sediment.</title>
        <authorList>
            <person name="Zhou Z."/>
            <person name="Liu Y."/>
            <person name="Xu W."/>
            <person name="Pan J."/>
            <person name="Luo Z.H."/>
            <person name="Li M."/>
        </authorList>
    </citation>
    <scope>NUCLEOTIDE SEQUENCE [LARGE SCALE GENOMIC DNA]</scope>
    <source>
        <strain evidence="3">SpSt-464</strain>
    </source>
</reference>
<evidence type="ECO:0000313" key="3">
    <source>
        <dbReference type="EMBL" id="HFK24368.1"/>
    </source>
</evidence>
<protein>
    <submittedName>
        <fullName evidence="3">Indolepyruvate oxidoreductase subunit beta</fullName>
    </submittedName>
</protein>
<dbReference type="SUPFAM" id="SSF53323">
    <property type="entry name" value="Pyruvate-ferredoxin oxidoreductase, PFOR, domain III"/>
    <property type="match status" value="1"/>
</dbReference>
<sequence>MENKRIIIAGVGGQGILLASDLLSDAAMRAGFDVKKSEVHGMSQRGGDVVSHIVFGEKVYSPLISYNEADVILAFEQIESLRNIDFLKDDGVMIINTTKILPLPVAAGLMDYPEDPIGEVKKFIKKTYVVDAEKIAKELGNIKVMNVVLLGFLSKNIKEIEKKYWDESLKERLPEKVFEINFKAFNRGYNFEEK</sequence>
<evidence type="ECO:0000259" key="2">
    <source>
        <dbReference type="Pfam" id="PF01558"/>
    </source>
</evidence>
<dbReference type="PANTHER" id="PTHR43854">
    <property type="entry name" value="INDOLEPYRUVATE OXIDOREDUCTASE SUBUNIT IORB"/>
    <property type="match status" value="1"/>
</dbReference>
<comment type="caution">
    <text evidence="3">The sequence shown here is derived from an EMBL/GenBank/DDBJ whole genome shotgun (WGS) entry which is preliminary data.</text>
</comment>
<gene>
    <name evidence="3" type="ORF">ENS15_06975</name>
</gene>
<evidence type="ECO:0000256" key="1">
    <source>
        <dbReference type="ARBA" id="ARBA00023002"/>
    </source>
</evidence>
<feature type="domain" description="Pyruvate/ketoisovalerate oxidoreductase catalytic" evidence="2">
    <location>
        <begin position="12"/>
        <end position="190"/>
    </location>
</feature>
<keyword evidence="1" id="KW-0560">Oxidoreductase</keyword>
<dbReference type="AlphaFoldDB" id="A0A7C3J703"/>
<dbReference type="NCBIfam" id="NF005322">
    <property type="entry name" value="PRK06853.1-2"/>
    <property type="match status" value="1"/>
</dbReference>
<proteinExistence type="predicted"/>
<dbReference type="InterPro" id="IPR002869">
    <property type="entry name" value="Pyrv_flavodox_OxRed_cen"/>
</dbReference>
<dbReference type="EMBL" id="DSTT01000006">
    <property type="protein sequence ID" value="HFK24368.1"/>
    <property type="molecule type" value="Genomic_DNA"/>
</dbReference>
<name>A0A7C3J703_UNCW3</name>
<dbReference type="Pfam" id="PF01558">
    <property type="entry name" value="POR"/>
    <property type="match status" value="1"/>
</dbReference>
<accession>A0A7C3J703</accession>
<dbReference type="Gene3D" id="3.40.920.10">
    <property type="entry name" value="Pyruvate-ferredoxin oxidoreductase, PFOR, domain III"/>
    <property type="match status" value="1"/>
</dbReference>
<dbReference type="PANTHER" id="PTHR43854:SF1">
    <property type="entry name" value="INDOLEPYRUVATE OXIDOREDUCTASE SUBUNIT IORB"/>
    <property type="match status" value="1"/>
</dbReference>
<dbReference type="NCBIfam" id="NF005325">
    <property type="entry name" value="PRK06853.1-5"/>
    <property type="match status" value="1"/>
</dbReference>
<dbReference type="InterPro" id="IPR052198">
    <property type="entry name" value="IorB_Oxidoreductase"/>
</dbReference>
<organism evidence="3">
    <name type="scientific">candidate division WOR-3 bacterium</name>
    <dbReference type="NCBI Taxonomy" id="2052148"/>
    <lineage>
        <taxon>Bacteria</taxon>
        <taxon>Bacteria division WOR-3</taxon>
    </lineage>
</organism>
<dbReference type="InterPro" id="IPR019752">
    <property type="entry name" value="Pyrv/ketoisovalerate_OxRed_cat"/>
</dbReference>